<name>A0A8S9FJA1_BRACR</name>
<protein>
    <submittedName>
        <fullName evidence="1">Uncharacterized protein</fullName>
    </submittedName>
</protein>
<accession>A0A8S9FJA1</accession>
<evidence type="ECO:0000313" key="1">
    <source>
        <dbReference type="EMBL" id="KAF2533069.1"/>
    </source>
</evidence>
<dbReference type="EMBL" id="QGKY02002305">
    <property type="protein sequence ID" value="KAF2533069.1"/>
    <property type="molecule type" value="Genomic_DNA"/>
</dbReference>
<dbReference type="AlphaFoldDB" id="A0A8S9FJA1"/>
<comment type="caution">
    <text evidence="1">The sequence shown here is derived from an EMBL/GenBank/DDBJ whole genome shotgun (WGS) entry which is preliminary data.</text>
</comment>
<reference evidence="1" key="1">
    <citation type="submission" date="2019-12" db="EMBL/GenBank/DDBJ databases">
        <title>Genome sequencing and annotation of Brassica cretica.</title>
        <authorList>
            <person name="Studholme D.J."/>
            <person name="Sarris P.F."/>
        </authorList>
    </citation>
    <scope>NUCLEOTIDE SEQUENCE</scope>
    <source>
        <strain evidence="1">PFS-102/07</strain>
        <tissue evidence="1">Leaf</tissue>
    </source>
</reference>
<sequence>MSAPKIKDEMKRRYKIIISPPQLEVARRMVFDKIQVENNEQFARLQDYEHDIKRQTKIPQLRLTPPEERNEAFSQIYIFFEALKRSWKQDCRPIISVDGIFLKHYVQEIILTAIGSDPNTQIYIIAWNVVSDDMILTGSSLRPDGPIKAFKKLQMDKNVSDFEWSYAVGGISLKPNLREIVRPPEYLQAVILISGGPAIN</sequence>
<organism evidence="1">
    <name type="scientific">Brassica cretica</name>
    <name type="common">Mustard</name>
    <dbReference type="NCBI Taxonomy" id="69181"/>
    <lineage>
        <taxon>Eukaryota</taxon>
        <taxon>Viridiplantae</taxon>
        <taxon>Streptophyta</taxon>
        <taxon>Embryophyta</taxon>
        <taxon>Tracheophyta</taxon>
        <taxon>Spermatophyta</taxon>
        <taxon>Magnoliopsida</taxon>
        <taxon>eudicotyledons</taxon>
        <taxon>Gunneridae</taxon>
        <taxon>Pentapetalae</taxon>
        <taxon>rosids</taxon>
        <taxon>malvids</taxon>
        <taxon>Brassicales</taxon>
        <taxon>Brassicaceae</taxon>
        <taxon>Brassiceae</taxon>
        <taxon>Brassica</taxon>
    </lineage>
</organism>
<dbReference type="PANTHER" id="PTHR31973">
    <property type="entry name" value="POLYPROTEIN, PUTATIVE-RELATED"/>
    <property type="match status" value="1"/>
</dbReference>
<gene>
    <name evidence="1" type="ORF">F2Q70_00030208</name>
</gene>
<dbReference type="PANTHER" id="PTHR31973:SF187">
    <property type="entry name" value="MUTATOR TRANSPOSASE MUDRA PROTEIN"/>
    <property type="match status" value="1"/>
</dbReference>
<proteinExistence type="predicted"/>